<dbReference type="Proteomes" id="UP001454036">
    <property type="component" value="Unassembled WGS sequence"/>
</dbReference>
<organism evidence="2 3">
    <name type="scientific">Lithospermum erythrorhizon</name>
    <name type="common">Purple gromwell</name>
    <name type="synonym">Lithospermum officinale var. erythrorhizon</name>
    <dbReference type="NCBI Taxonomy" id="34254"/>
    <lineage>
        <taxon>Eukaryota</taxon>
        <taxon>Viridiplantae</taxon>
        <taxon>Streptophyta</taxon>
        <taxon>Embryophyta</taxon>
        <taxon>Tracheophyta</taxon>
        <taxon>Spermatophyta</taxon>
        <taxon>Magnoliopsida</taxon>
        <taxon>eudicotyledons</taxon>
        <taxon>Gunneridae</taxon>
        <taxon>Pentapetalae</taxon>
        <taxon>asterids</taxon>
        <taxon>lamiids</taxon>
        <taxon>Boraginales</taxon>
        <taxon>Boraginaceae</taxon>
        <taxon>Boraginoideae</taxon>
        <taxon>Lithospermeae</taxon>
        <taxon>Lithospermum</taxon>
    </lineage>
</organism>
<accession>A0AAV3PT19</accession>
<keyword evidence="3" id="KW-1185">Reference proteome</keyword>
<evidence type="ECO:0000256" key="1">
    <source>
        <dbReference type="SAM" id="Phobius"/>
    </source>
</evidence>
<keyword evidence="1" id="KW-0812">Transmembrane</keyword>
<sequence length="102" mass="10687">MYVGRGSSVVLRLISFNSSTVVLTCSSNHGGRSIASSGCASPPSTVMWSVAFAPSTWPLGCRRVIAPFLRGYGIGCWLGVFALSALAGGMRLPFKRSGIIAF</sequence>
<proteinExistence type="predicted"/>
<keyword evidence="1" id="KW-0472">Membrane</keyword>
<evidence type="ECO:0000313" key="2">
    <source>
        <dbReference type="EMBL" id="GAA0154395.1"/>
    </source>
</evidence>
<keyword evidence="1" id="KW-1133">Transmembrane helix</keyword>
<dbReference type="EMBL" id="BAABME010002384">
    <property type="protein sequence ID" value="GAA0154395.1"/>
    <property type="molecule type" value="Genomic_DNA"/>
</dbReference>
<feature type="transmembrane region" description="Helical" evidence="1">
    <location>
        <begin position="72"/>
        <end position="94"/>
    </location>
</feature>
<protein>
    <submittedName>
        <fullName evidence="2">Uncharacterized protein</fullName>
    </submittedName>
</protein>
<reference evidence="2 3" key="1">
    <citation type="submission" date="2024-01" db="EMBL/GenBank/DDBJ databases">
        <title>The complete chloroplast genome sequence of Lithospermum erythrorhizon: insights into the phylogenetic relationship among Boraginaceae species and the maternal lineages of purple gromwells.</title>
        <authorList>
            <person name="Okada T."/>
            <person name="Watanabe K."/>
        </authorList>
    </citation>
    <scope>NUCLEOTIDE SEQUENCE [LARGE SCALE GENOMIC DNA]</scope>
</reference>
<comment type="caution">
    <text evidence="2">The sequence shown here is derived from an EMBL/GenBank/DDBJ whole genome shotgun (WGS) entry which is preliminary data.</text>
</comment>
<name>A0AAV3PT19_LITER</name>
<dbReference type="AlphaFoldDB" id="A0AAV3PT19"/>
<evidence type="ECO:0000313" key="3">
    <source>
        <dbReference type="Proteomes" id="UP001454036"/>
    </source>
</evidence>
<gene>
    <name evidence="2" type="ORF">LIER_12388</name>
</gene>